<sequence>MADSSSSSFFPDFGLLLYLEELNKEELNTFKLFLKETMEPEHGLIPWNEVKKARRDDLANLMKKYYPGEKAWSVTLKIFGKMNLKDLCQRAKEEINWSAQSIGPDDAKVGVTQDQEAVLGDGTEYRIRIKEKFCITWDKKSLAGKHEDFHHGIAEKDRKLLEHLFDVDVKTGEQPQTVVLQGAAGVGKTTLVRKAMLDWAEGNLYQQRFMYVFYLNGREINQLRERSFAQLISKYWPSTEGPIEEIISQPSSLLFIIDSFDELNFAFEEPEFALCEDWTQEHPVSFLMSSLLRKVMLPEASLLVTTRLTTSKRLKQLLKNHRYVELLGMSEGAREEYIYQFFEDKRWAMKAFSSLKSNEMLFSMCQVPLVCWATCTCLKQQMEKGGDVTLTCQTTTALFTSYISSLFTPVDGCSPRLPNQVQLRRLCHVAAKGIWTMTYVFYRENLRRFGLTKSDVSSFLSNNIIQKDTEYENCYVFTHLHVQEFFAAMFYMLKGNWEAGNPSCQPFEDLKSLLQSTSYKDPQLRQMKCFLFGLLNEDRVKQLERTFNCKMSLKIKSKLLQCMEVLGNSDYSPSQLGFLELFHYLYETQDKAFISQAMRYFSKVAINICEKIHLLVSSFCLKHCRCLRTIRLSVTTVFEKKTLKTSLPTNTWDGDRITHWWQDLCSVLHTNEHLRELDLCHSNLDKSAMNILHQELRHPNCKLQKLLLKCITFPDGCQDISTSLIHNQNLMHLDLKGSDIGDNGVKSLCEALKHPECKLQTLSLESCGLTEAACEDLSLALISNKRLTHLCLADNVLGDGGVKLMSDALQHAQCTLQSLVLRHCHFTSLSSEYLSTSLLHNKSLTHLDLGSNWLQDNGMKLLCDVFRHPSCNLQDLELMGCVLTNACCLDLASVIVYNPNLRSLDLGNNNLQDDGVKILCDALRYPNCNIQRLGLEYCGLTSLCCQDLSSALICNQRLIKMNLTQNTLGYEGIMKLYKVLKSPKCKLQVLGLCKEAFDEEAQKLLEAVGVSNPHLIIKPDCNYHNEENGSWWRCF</sequence>
<evidence type="ECO:0000313" key="10">
    <source>
        <dbReference type="VGNC" id="VGNC:75231"/>
    </source>
</evidence>
<dbReference type="InterPro" id="IPR041075">
    <property type="entry name" value="NOD1/2_WH"/>
</dbReference>
<dbReference type="SMR" id="A0A5F7Z9Q0"/>
<name>A0A5F7Z9Q0_MACMU</name>
<dbReference type="AlphaFoldDB" id="A0A5F7Z9Q0"/>
<dbReference type="InterPro" id="IPR004020">
    <property type="entry name" value="DAPIN"/>
</dbReference>
<evidence type="ECO:0000256" key="2">
    <source>
        <dbReference type="ARBA" id="ARBA00022614"/>
    </source>
</evidence>
<dbReference type="GeneTree" id="ENSGT00940000162005"/>
<evidence type="ECO:0000256" key="3">
    <source>
        <dbReference type="ARBA" id="ARBA00022737"/>
    </source>
</evidence>
<dbReference type="Pfam" id="PF17779">
    <property type="entry name" value="WHD_NOD2"/>
    <property type="match status" value="1"/>
</dbReference>
<dbReference type="Proteomes" id="UP000006718">
    <property type="component" value="Chromosome 14"/>
</dbReference>
<dbReference type="PROSITE" id="PS50824">
    <property type="entry name" value="DAPIN"/>
    <property type="match status" value="1"/>
</dbReference>
<evidence type="ECO:0000313" key="8">
    <source>
        <dbReference type="Ensembl" id="ENSMMUP00000061365.1"/>
    </source>
</evidence>
<evidence type="ECO:0000313" key="9">
    <source>
        <dbReference type="Proteomes" id="UP000006718"/>
    </source>
</evidence>
<organism evidence="8 9">
    <name type="scientific">Macaca mulatta</name>
    <name type="common">Rhesus macaque</name>
    <dbReference type="NCBI Taxonomy" id="9544"/>
    <lineage>
        <taxon>Eukaryota</taxon>
        <taxon>Metazoa</taxon>
        <taxon>Chordata</taxon>
        <taxon>Craniata</taxon>
        <taxon>Vertebrata</taxon>
        <taxon>Euteleostomi</taxon>
        <taxon>Mammalia</taxon>
        <taxon>Eutheria</taxon>
        <taxon>Euarchontoglires</taxon>
        <taxon>Primates</taxon>
        <taxon>Haplorrhini</taxon>
        <taxon>Catarrhini</taxon>
        <taxon>Cercopithecidae</taxon>
        <taxon>Cercopithecinae</taxon>
        <taxon>Macaca</taxon>
    </lineage>
</organism>
<dbReference type="Gene3D" id="3.40.50.300">
    <property type="entry name" value="P-loop containing nucleotide triphosphate hydrolases"/>
    <property type="match status" value="1"/>
</dbReference>
<feature type="domain" description="NACHT" evidence="7">
    <location>
        <begin position="176"/>
        <end position="380"/>
    </location>
</feature>
<dbReference type="SMART" id="SM01289">
    <property type="entry name" value="PYRIN"/>
    <property type="match status" value="1"/>
</dbReference>
<dbReference type="Pfam" id="PF05729">
    <property type="entry name" value="NACHT"/>
    <property type="match status" value="1"/>
</dbReference>
<dbReference type="ExpressionAtlas" id="A0A5F7Z9Q0">
    <property type="expression patterns" value="baseline"/>
</dbReference>
<evidence type="ECO:0000259" key="6">
    <source>
        <dbReference type="PROSITE" id="PS50824"/>
    </source>
</evidence>
<reference evidence="8" key="2">
    <citation type="submission" date="2019-01" db="EMBL/GenBank/DDBJ databases">
        <authorList>
            <person name="Graves T."/>
            <person name="Eichler E.E."/>
            <person name="Wilson R.K."/>
        </authorList>
    </citation>
    <scope>NUCLEOTIDE SEQUENCE [LARGE SCALE GENOMIC DNA]</scope>
    <source>
        <strain evidence="8">17573</strain>
    </source>
</reference>
<dbReference type="Pfam" id="PF17776">
    <property type="entry name" value="NLRC4_HD2"/>
    <property type="match status" value="1"/>
</dbReference>
<dbReference type="SUPFAM" id="SSF52540">
    <property type="entry name" value="P-loop containing nucleoside triphosphate hydrolases"/>
    <property type="match status" value="1"/>
</dbReference>
<dbReference type="FunFam" id="1.10.533.10:FF:000056">
    <property type="entry name" value="NACHT, LRR and PYD domains-containing protein 14"/>
    <property type="match status" value="1"/>
</dbReference>
<feature type="domain" description="Pyrin" evidence="6">
    <location>
        <begin position="1"/>
        <end position="97"/>
    </location>
</feature>
<dbReference type="InterPro" id="IPR027417">
    <property type="entry name" value="P-loop_NTPase"/>
</dbReference>
<dbReference type="InterPro" id="IPR001611">
    <property type="entry name" value="Leu-rich_rpt"/>
</dbReference>
<keyword evidence="3" id="KW-0677">Repeat</keyword>
<reference evidence="9" key="1">
    <citation type="journal article" date="2007" name="Science">
        <title>Evolutionary and biomedical insights from the rhesus macaque genome.</title>
        <authorList>
            <person name="Gibbs R.A."/>
            <person name="Rogers J."/>
            <person name="Katze M.G."/>
            <person name="Bumgarner R."/>
            <person name="Weinstock G.M."/>
            <person name="Mardis E.R."/>
            <person name="Remington K.A."/>
            <person name="Strausberg R.L."/>
            <person name="Venter J.C."/>
            <person name="Wilson R.K."/>
            <person name="Batzer M.A."/>
            <person name="Bustamante C.D."/>
            <person name="Eichler E.E."/>
            <person name="Hahn M.W."/>
            <person name="Hardison R.C."/>
            <person name="Makova K.D."/>
            <person name="Miller W."/>
            <person name="Milosavljevic A."/>
            <person name="Palermo R.E."/>
            <person name="Siepel A."/>
            <person name="Sikela J.M."/>
            <person name="Attaway T."/>
            <person name="Bell S."/>
            <person name="Bernard K.E."/>
            <person name="Buhay C.J."/>
            <person name="Chandrabose M.N."/>
            <person name="Dao M."/>
            <person name="Davis C."/>
            <person name="Delehaunty K.D."/>
            <person name="Ding Y."/>
            <person name="Dinh H.H."/>
            <person name="Dugan-Rocha S."/>
            <person name="Fulton L.A."/>
            <person name="Gabisi R.A."/>
            <person name="Garner T.T."/>
            <person name="Godfrey J."/>
            <person name="Hawes A.C."/>
            <person name="Hernandez J."/>
            <person name="Hines S."/>
            <person name="Holder M."/>
            <person name="Hume J."/>
            <person name="Jhangiani S.N."/>
            <person name="Joshi V."/>
            <person name="Khan Z.M."/>
            <person name="Kirkness E.F."/>
            <person name="Cree A."/>
            <person name="Fowler R.G."/>
            <person name="Lee S."/>
            <person name="Lewis L.R."/>
            <person name="Li Z."/>
            <person name="Liu Y.-S."/>
            <person name="Moore S.M."/>
            <person name="Muzny D."/>
            <person name="Nazareth L.V."/>
            <person name="Ngo D.N."/>
            <person name="Okwuonu G.O."/>
            <person name="Pai G."/>
            <person name="Parker D."/>
            <person name="Paul H.A."/>
            <person name="Pfannkoch C."/>
            <person name="Pohl C.S."/>
            <person name="Rogers Y.-H.C."/>
            <person name="Ruiz S.J."/>
            <person name="Sabo A."/>
            <person name="Santibanez J."/>
            <person name="Schneider B.W."/>
            <person name="Smith S.M."/>
            <person name="Sodergren E."/>
            <person name="Svatek A.F."/>
            <person name="Utterback T.R."/>
            <person name="Vattathil S."/>
            <person name="Warren W."/>
            <person name="White C.S."/>
            <person name="Chinwalla A.T."/>
            <person name="Feng Y."/>
            <person name="Halpern A.L."/>
            <person name="Hillier L.W."/>
            <person name="Huang X."/>
            <person name="Minx P."/>
            <person name="Nelson J.O."/>
            <person name="Pepin K.H."/>
            <person name="Qin X."/>
            <person name="Sutton G.G."/>
            <person name="Venter E."/>
            <person name="Walenz B.P."/>
            <person name="Wallis J.W."/>
            <person name="Worley K.C."/>
            <person name="Yang S.-P."/>
            <person name="Jones S.M."/>
            <person name="Marra M.A."/>
            <person name="Rocchi M."/>
            <person name="Schein J.E."/>
            <person name="Baertsch R."/>
            <person name="Clarke L."/>
            <person name="Csuros M."/>
            <person name="Glasscock J."/>
            <person name="Harris R.A."/>
            <person name="Havlak P."/>
            <person name="Jackson A.R."/>
            <person name="Jiang H."/>
            <person name="Liu Y."/>
            <person name="Messina D.N."/>
            <person name="Shen Y."/>
            <person name="Song H.X.-Z."/>
            <person name="Wylie T."/>
            <person name="Zhang L."/>
            <person name="Birney E."/>
            <person name="Han K."/>
            <person name="Konkel M.K."/>
            <person name="Lee J."/>
            <person name="Smit A.F.A."/>
            <person name="Ullmer B."/>
            <person name="Wang H."/>
            <person name="Xing J."/>
            <person name="Burhans R."/>
            <person name="Cheng Z."/>
            <person name="Karro J.E."/>
            <person name="Ma J."/>
            <person name="Raney B."/>
            <person name="She X."/>
            <person name="Cox M.J."/>
            <person name="Demuth J.P."/>
            <person name="Dumas L.J."/>
            <person name="Han S.-G."/>
            <person name="Hopkins J."/>
            <person name="Karimpour-Fard A."/>
            <person name="Kim Y.H."/>
            <person name="Pollack J.R."/>
            <person name="Vinar T."/>
            <person name="Addo-Quaye C."/>
            <person name="Degenhardt J."/>
            <person name="Denby A."/>
            <person name="Hubisz M.J."/>
            <person name="Indap A."/>
            <person name="Kosiol C."/>
            <person name="Lahn B.T."/>
            <person name="Lawson H.A."/>
            <person name="Marklein A."/>
            <person name="Nielsen R."/>
            <person name="Vallender E.J."/>
            <person name="Clark A.G."/>
            <person name="Ferguson B."/>
            <person name="Hernandez R.D."/>
            <person name="Hirani K."/>
            <person name="Kehrer-Sawatzki H."/>
            <person name="Kolb J."/>
            <person name="Patil S."/>
            <person name="Pu L.-L."/>
            <person name="Ren Y."/>
            <person name="Smith D.G."/>
            <person name="Wheeler D.A."/>
            <person name="Schenck I."/>
            <person name="Ball E.V."/>
            <person name="Chen R."/>
            <person name="Cooper D.N."/>
            <person name="Giardine B."/>
            <person name="Hsu F."/>
            <person name="Kent W.J."/>
            <person name="Lesk A."/>
            <person name="Nelson D.L."/>
            <person name="O'brien W.E."/>
            <person name="Pruefer K."/>
            <person name="Stenson P.D."/>
            <person name="Wallace J.C."/>
            <person name="Ke H."/>
            <person name="Liu X.-M."/>
            <person name="Wang P."/>
            <person name="Xiang A.P."/>
            <person name="Yang F."/>
            <person name="Barber G.P."/>
            <person name="Haussler D."/>
            <person name="Karolchik D."/>
            <person name="Kern A.D."/>
            <person name="Kuhn R.M."/>
            <person name="Smith K.E."/>
            <person name="Zwieg A.S."/>
        </authorList>
    </citation>
    <scope>NUCLEOTIDE SEQUENCE [LARGE SCALE GENOMIC DNA]</scope>
    <source>
        <strain evidence="9">17573</strain>
    </source>
</reference>
<keyword evidence="2" id="KW-0433">Leucine-rich repeat</keyword>
<dbReference type="InterPro" id="IPR050637">
    <property type="entry name" value="NLRP_innate_immun_reg"/>
</dbReference>
<dbReference type="Ensembl" id="ENSMMUT00000106267.1">
    <property type="protein sequence ID" value="ENSMMUP00000061365.1"/>
    <property type="gene ID" value="ENSMMUG00000008585.4"/>
</dbReference>
<accession>A0A5F7Z9Q0</accession>
<dbReference type="SUPFAM" id="SSF47986">
    <property type="entry name" value="DEATH domain"/>
    <property type="match status" value="1"/>
</dbReference>
<evidence type="ECO:0000259" key="7">
    <source>
        <dbReference type="PROSITE" id="PS50837"/>
    </source>
</evidence>
<dbReference type="Pfam" id="PF02758">
    <property type="entry name" value="PYRIN"/>
    <property type="match status" value="1"/>
</dbReference>
<reference evidence="8" key="4">
    <citation type="submission" date="2025-09" db="UniProtKB">
        <authorList>
            <consortium name="Ensembl"/>
        </authorList>
    </citation>
    <scope>IDENTIFICATION</scope>
    <source>
        <strain evidence="8">17573</strain>
    </source>
</reference>
<dbReference type="InterPro" id="IPR032675">
    <property type="entry name" value="LRR_dom_sf"/>
</dbReference>
<gene>
    <name evidence="8 10" type="primary">NLRP14</name>
</gene>
<dbReference type="Gene3D" id="3.80.10.10">
    <property type="entry name" value="Ribonuclease Inhibitor"/>
    <property type="match status" value="2"/>
</dbReference>
<dbReference type="SMART" id="SM00368">
    <property type="entry name" value="LRR_RI"/>
    <property type="match status" value="9"/>
</dbReference>
<dbReference type="InterPro" id="IPR041267">
    <property type="entry name" value="NLRP_HD2"/>
</dbReference>
<dbReference type="PANTHER" id="PTHR45690:SF15">
    <property type="entry name" value="NACHT, LRR AND PYD DOMAINS-CONTAINING PROTEIN 14"/>
    <property type="match status" value="1"/>
</dbReference>
<dbReference type="Pfam" id="PF13516">
    <property type="entry name" value="LRR_6"/>
    <property type="match status" value="3"/>
</dbReference>
<keyword evidence="5" id="KW-0067">ATP-binding</keyword>
<comment type="similarity">
    <text evidence="1">Belongs to the NLRP family.</text>
</comment>
<dbReference type="Gene3D" id="1.10.533.10">
    <property type="entry name" value="Death Domain, Fas"/>
    <property type="match status" value="1"/>
</dbReference>
<reference evidence="8" key="3">
    <citation type="submission" date="2025-08" db="UniProtKB">
        <authorList>
            <consortium name="Ensembl"/>
        </authorList>
    </citation>
    <scope>IDENTIFICATION</scope>
    <source>
        <strain evidence="8">17573</strain>
    </source>
</reference>
<dbReference type="InterPro" id="IPR007111">
    <property type="entry name" value="NACHT_NTPase"/>
</dbReference>
<evidence type="ECO:0000256" key="5">
    <source>
        <dbReference type="ARBA" id="ARBA00022840"/>
    </source>
</evidence>
<dbReference type="PROSITE" id="PS50837">
    <property type="entry name" value="NACHT"/>
    <property type="match status" value="1"/>
</dbReference>
<dbReference type="InterPro" id="IPR011029">
    <property type="entry name" value="DEATH-like_dom_sf"/>
</dbReference>
<dbReference type="GO" id="GO:0005524">
    <property type="term" value="F:ATP binding"/>
    <property type="evidence" value="ECO:0007669"/>
    <property type="project" value="UniProtKB-KW"/>
</dbReference>
<dbReference type="SUPFAM" id="SSF52047">
    <property type="entry name" value="RNI-like"/>
    <property type="match status" value="1"/>
</dbReference>
<keyword evidence="9" id="KW-1185">Reference proteome</keyword>
<proteinExistence type="inferred from homology"/>
<protein>
    <submittedName>
        <fullName evidence="8">NLR family pyrin domain containing 14</fullName>
    </submittedName>
</protein>
<dbReference type="PANTHER" id="PTHR45690">
    <property type="entry name" value="NACHT, LRR AND PYD DOMAINS-CONTAINING PROTEIN 12"/>
    <property type="match status" value="1"/>
</dbReference>
<dbReference type="CDD" id="cd08320">
    <property type="entry name" value="Pyrin_NALPs"/>
    <property type="match status" value="1"/>
</dbReference>
<evidence type="ECO:0000256" key="4">
    <source>
        <dbReference type="ARBA" id="ARBA00022741"/>
    </source>
</evidence>
<dbReference type="Bgee" id="ENSMMUG00000008585">
    <property type="expression patterns" value="Expressed in spermatid and 5 other cell types or tissues"/>
</dbReference>
<dbReference type="VEuPathDB" id="HostDB:ENSMMUG00000008585"/>
<dbReference type="VGNC" id="VGNC:75231">
    <property type="gene designation" value="NLRP14"/>
</dbReference>
<evidence type="ECO:0000256" key="1">
    <source>
        <dbReference type="ARBA" id="ARBA00008665"/>
    </source>
</evidence>
<dbReference type="FunFam" id="3.40.50.300:FF:000442">
    <property type="entry name" value="NACHT, LRR and PYD domains-containing protein 3"/>
    <property type="match status" value="1"/>
</dbReference>
<keyword evidence="4" id="KW-0547">Nucleotide-binding</keyword>